<evidence type="ECO:0000313" key="2">
    <source>
        <dbReference type="EMBL" id="KIH64138.1"/>
    </source>
</evidence>
<organism evidence="2 3">
    <name type="scientific">Ancylostoma duodenale</name>
    <dbReference type="NCBI Taxonomy" id="51022"/>
    <lineage>
        <taxon>Eukaryota</taxon>
        <taxon>Metazoa</taxon>
        <taxon>Ecdysozoa</taxon>
        <taxon>Nematoda</taxon>
        <taxon>Chromadorea</taxon>
        <taxon>Rhabditida</taxon>
        <taxon>Rhabditina</taxon>
        <taxon>Rhabditomorpha</taxon>
        <taxon>Strongyloidea</taxon>
        <taxon>Ancylostomatidae</taxon>
        <taxon>Ancylostomatinae</taxon>
        <taxon>Ancylostoma</taxon>
    </lineage>
</organism>
<accession>A0A0C2D3T7</accession>
<evidence type="ECO:0000313" key="3">
    <source>
        <dbReference type="Proteomes" id="UP000054047"/>
    </source>
</evidence>
<protein>
    <submittedName>
        <fullName evidence="2">Uncharacterized protein</fullName>
    </submittedName>
</protein>
<gene>
    <name evidence="2" type="ORF">ANCDUO_05555</name>
</gene>
<sequence>MAGGRTPSANAAIEASQAAKPENNGPGSDSGRVRGGLGRRCLPHVTRTQDLVVEKLDEPTHKTYKATYETYSKNVLPLKLHEIDLDTTIDNLHKLFRPGKKVVRRRYEFLRPNDLTNLSHLETRLRVLYQLNRLKKSDPALLPDDSIYMCEMFATLRTDSRAVENKEVNAANQRKPAKQLASVPAELGFPIPSSTKGSFVAFTVVHRRKCISS</sequence>
<dbReference type="OrthoDB" id="5856985at2759"/>
<dbReference type="EMBL" id="KN728225">
    <property type="protein sequence ID" value="KIH64138.1"/>
    <property type="molecule type" value="Genomic_DNA"/>
</dbReference>
<feature type="region of interest" description="Disordered" evidence="1">
    <location>
        <begin position="1"/>
        <end position="39"/>
    </location>
</feature>
<dbReference type="Proteomes" id="UP000054047">
    <property type="component" value="Unassembled WGS sequence"/>
</dbReference>
<reference evidence="2 3" key="1">
    <citation type="submission" date="2013-12" db="EMBL/GenBank/DDBJ databases">
        <title>Draft genome of the parsitic nematode Ancylostoma duodenale.</title>
        <authorList>
            <person name="Mitreva M."/>
        </authorList>
    </citation>
    <scope>NUCLEOTIDE SEQUENCE [LARGE SCALE GENOMIC DNA]</scope>
    <source>
        <strain evidence="2 3">Zhejiang</strain>
    </source>
</reference>
<evidence type="ECO:0000256" key="1">
    <source>
        <dbReference type="SAM" id="MobiDB-lite"/>
    </source>
</evidence>
<proteinExistence type="predicted"/>
<keyword evidence="3" id="KW-1185">Reference proteome</keyword>
<feature type="compositionally biased region" description="Low complexity" evidence="1">
    <location>
        <begin position="9"/>
        <end position="19"/>
    </location>
</feature>
<dbReference type="AlphaFoldDB" id="A0A0C2D3T7"/>
<name>A0A0C2D3T7_9BILA</name>